<dbReference type="GO" id="GO:0006749">
    <property type="term" value="P:glutathione metabolic process"/>
    <property type="evidence" value="ECO:0007669"/>
    <property type="project" value="TreeGrafter"/>
</dbReference>
<dbReference type="GO" id="GO:0017168">
    <property type="term" value="F:5-oxoprolinase (ATP-hydrolyzing) activity"/>
    <property type="evidence" value="ECO:0007669"/>
    <property type="project" value="TreeGrafter"/>
</dbReference>
<comment type="caution">
    <text evidence="5">The sequence shown here is derived from an EMBL/GenBank/DDBJ whole genome shotgun (WGS) entry which is preliminary data.</text>
</comment>
<evidence type="ECO:0000313" key="6">
    <source>
        <dbReference type="Proteomes" id="UP000324996"/>
    </source>
</evidence>
<reference evidence="5 6" key="1">
    <citation type="submission" date="2019-09" db="EMBL/GenBank/DDBJ databases">
        <title>NBRP : Genome information of microbial organism related human and environment.</title>
        <authorList>
            <person name="Hattori M."/>
            <person name="Oshima K."/>
            <person name="Inaba H."/>
            <person name="Suda W."/>
            <person name="Sakamoto M."/>
            <person name="Iino T."/>
            <person name="Kitahara M."/>
            <person name="Oshida Y."/>
            <person name="Iida T."/>
            <person name="Kudo T."/>
            <person name="Itoh T."/>
            <person name="Ohkuma M."/>
        </authorList>
    </citation>
    <scope>NUCLEOTIDE SEQUENCE [LARGE SCALE GENOMIC DNA]</scope>
    <source>
        <strain evidence="5 6">Q-1</strain>
    </source>
</reference>
<sequence>MAILVDRGGTFTDIIGRRPDGTLISTKLLSDNPDHYDDAAVAGMRRLMAVPDDAPFPKAEISGIRMGTTVATNALLERKGEPVALLITRGFGDALRIGQQNRPHLFDLDIRRPAPLYSHVIEVDERCSADGEILIPLDEERLLADLQAARRSGLRAVAIAFVHGYRFTAHEKRAAELAREAGFAQISMSHDVAPLIKLVPRGHTTVADAGLNPVLRRYVSRLDAALGGVPLFFMRSSGGLAKADHFRGRDAILSGPAGGVVGAVETALAAGHDRVIAFDMGGTSTDVSHYAGAYERSFDAEIAGARLMVPQMLIHTVAAGGGSVCSFDGQRLRVGPQSAGADPGPLCYRKGGPLTITDCNVMRGILAPDHFPAIFGPDQAQKLDRDGVVAAFEALAQKITAQQGAEMSAQAVAQGFITIAVEHMARAIKKITVERGHDISRYSLVAFGGAGGQHACLVADALGMTRVLLHPLSGVLSALGMGLADLRELREQAADLTLDDDHEAAITRSLDQIEGEARAALADQLVPPDHPGADLGAEAILCTRQVHVKYRGSDSTLLVPFETVAKAKLAFEAAHRQNFGFIDEGRPMIVDAVSVEAVAKGEKSALALEACSGSHQPLEHRPITCRDENGRLALLEAPFYRRQDLAVDRPIAGPAVILDDTGTYGVEPGWQAVRTDRDDLLMERVAARRMRTGDEDKPDPVLLEVFNNLFMSVAENMGVVLARTAHSVNMKERLDFSCAVFDRNGNLIANAPHMPVHLGSMGESVKAVMAAFAGQFHPGDAVMMNDPFNGGTHLPDITVVTPVFMEGDEGGDEGGGTQREPQFYVASRGHHADIGGIAPGSMPAQSKDIREEGVLIPPCLIRHQGRFLEDDLRKGLGEGPWPARNPDQNIADLKAKLAANERGVAEVRRLVDLYGLAVVDRYMGHVQDNAEASVKAVIDRLEDGTARYAMDCGAVIEVALRVDRQARTAVIDFTGTSGRHEGNFNAPKAITRAAVLYVFRCLVGADIPLNDGCLKPLRLIIPEGCLLDPAFPAAVVAGNVETSQAITNALFLATGALAASQGTMNNLTFGNARHQYYETICGGAGAGNGFAGASAVQTHMTNSRMTDVEILEKRLPVRIDSFSIREQKDSQSLWPGGAGALRSILFLEDMEMNLLSGHRTIAPPGLAGGQDGAVGRGRIIRADGEEERLDAVEQASLYAGDRLVIETPGGGGYGRP</sequence>
<dbReference type="GO" id="GO:0005829">
    <property type="term" value="C:cytosol"/>
    <property type="evidence" value="ECO:0007669"/>
    <property type="project" value="TreeGrafter"/>
</dbReference>
<name>A0A5A7N6A5_9PROT</name>
<evidence type="ECO:0000259" key="4">
    <source>
        <dbReference type="Pfam" id="PF05378"/>
    </source>
</evidence>
<dbReference type="InterPro" id="IPR008040">
    <property type="entry name" value="Hydant_A_N"/>
</dbReference>
<dbReference type="EMBL" id="BKCN01000006">
    <property type="protein sequence ID" value="GER03831.1"/>
    <property type="molecule type" value="Genomic_DNA"/>
</dbReference>
<feature type="domain" description="Hydantoinase B/oxoprolinase" evidence="3">
    <location>
        <begin position="699"/>
        <end position="1216"/>
    </location>
</feature>
<accession>A0A5A7N6A5</accession>
<feature type="domain" description="Hydantoinase A/oxoprolinase" evidence="2">
    <location>
        <begin position="201"/>
        <end position="488"/>
    </location>
</feature>
<dbReference type="PANTHER" id="PTHR11365:SF23">
    <property type="entry name" value="HYPOTHETICAL 5-OXOPROLINASE (EUROFUNG)-RELATED"/>
    <property type="match status" value="1"/>
</dbReference>
<gene>
    <name evidence="5" type="primary">oplaH</name>
    <name evidence="5" type="ORF">JCM17846_15130</name>
</gene>
<proteinExistence type="inferred from homology"/>
<dbReference type="AlphaFoldDB" id="A0A5A7N6A5"/>
<evidence type="ECO:0000256" key="1">
    <source>
        <dbReference type="ARBA" id="ARBA00010403"/>
    </source>
</evidence>
<dbReference type="PANTHER" id="PTHR11365">
    <property type="entry name" value="5-OXOPROLINASE RELATED"/>
    <property type="match status" value="1"/>
</dbReference>
<dbReference type="Pfam" id="PF05378">
    <property type="entry name" value="Hydant_A_N"/>
    <property type="match status" value="1"/>
</dbReference>
<protein>
    <submittedName>
        <fullName evidence="5">5-oxoprolinase</fullName>
    </submittedName>
</protein>
<dbReference type="InterPro" id="IPR002821">
    <property type="entry name" value="Hydantoinase_A"/>
</dbReference>
<evidence type="ECO:0000259" key="2">
    <source>
        <dbReference type="Pfam" id="PF01968"/>
    </source>
</evidence>
<dbReference type="Pfam" id="PF02538">
    <property type="entry name" value="Hydantoinase_B"/>
    <property type="match status" value="1"/>
</dbReference>
<dbReference type="InterPro" id="IPR003692">
    <property type="entry name" value="Hydantoinase_B"/>
</dbReference>
<organism evidence="5 6">
    <name type="scientific">Iodidimonas nitroreducens</name>
    <dbReference type="NCBI Taxonomy" id="1236968"/>
    <lineage>
        <taxon>Bacteria</taxon>
        <taxon>Pseudomonadati</taxon>
        <taxon>Pseudomonadota</taxon>
        <taxon>Alphaproteobacteria</taxon>
        <taxon>Iodidimonadales</taxon>
        <taxon>Iodidimonadaceae</taxon>
        <taxon>Iodidimonas</taxon>
    </lineage>
</organism>
<comment type="similarity">
    <text evidence="1">Belongs to the oxoprolinase family.</text>
</comment>
<dbReference type="Pfam" id="PF01968">
    <property type="entry name" value="Hydantoinase_A"/>
    <property type="match status" value="1"/>
</dbReference>
<evidence type="ECO:0000313" key="5">
    <source>
        <dbReference type="EMBL" id="GER03831.1"/>
    </source>
</evidence>
<feature type="domain" description="Hydantoinase/oxoprolinase N-terminal" evidence="4">
    <location>
        <begin position="3"/>
        <end position="181"/>
    </location>
</feature>
<dbReference type="Proteomes" id="UP000324996">
    <property type="component" value="Unassembled WGS sequence"/>
</dbReference>
<dbReference type="InterPro" id="IPR045079">
    <property type="entry name" value="Oxoprolinase-like"/>
</dbReference>
<evidence type="ECO:0000259" key="3">
    <source>
        <dbReference type="Pfam" id="PF02538"/>
    </source>
</evidence>
<keyword evidence="6" id="KW-1185">Reference proteome</keyword>